<protein>
    <submittedName>
        <fullName evidence="1">Uncharacterized protein</fullName>
    </submittedName>
</protein>
<evidence type="ECO:0000313" key="2">
    <source>
        <dbReference type="Proteomes" id="UP000028681"/>
    </source>
</evidence>
<accession>A0A076LP79</accession>
<gene>
    <name evidence="1" type="ORF">ETEE_3262</name>
</gene>
<dbReference type="KEGG" id="ete:ETEE_3262"/>
<evidence type="ECO:0000313" key="1">
    <source>
        <dbReference type="EMBL" id="AIJ09686.1"/>
    </source>
</evidence>
<organism evidence="1 2">
    <name type="scientific">Edwardsiella anguillarum ET080813</name>
    <dbReference type="NCBI Taxonomy" id="667120"/>
    <lineage>
        <taxon>Bacteria</taxon>
        <taxon>Pseudomonadati</taxon>
        <taxon>Pseudomonadota</taxon>
        <taxon>Gammaproteobacteria</taxon>
        <taxon>Enterobacterales</taxon>
        <taxon>Hafniaceae</taxon>
        <taxon>Edwardsiella</taxon>
    </lineage>
</organism>
<name>A0A076LP79_9GAMM</name>
<reference evidence="1 2" key="1">
    <citation type="journal article" date="2012" name="PLoS ONE">
        <title>Edwardsiella comparative phylogenomics reveal the new intra/inter-species taxonomic relationships, virulence evolution and niche adaptation mechanisms.</title>
        <authorList>
            <person name="Yang M."/>
            <person name="Lv Y."/>
            <person name="Xiao J."/>
            <person name="Wu H."/>
            <person name="Zheng H."/>
            <person name="Liu Q."/>
            <person name="Zhang Y."/>
            <person name="Wang Q."/>
        </authorList>
    </citation>
    <scope>NUCLEOTIDE SEQUENCE [LARGE SCALE GENOMIC DNA]</scope>
    <source>
        <strain evidence="2">080813</strain>
    </source>
</reference>
<sequence>MAVTEVYAPLNIFRTELMAQNERADMRHIAMLAASALQRYVYCSSHGLYSRI</sequence>
<proteinExistence type="predicted"/>
<dbReference type="EMBL" id="CP006664">
    <property type="protein sequence ID" value="AIJ09686.1"/>
    <property type="molecule type" value="Genomic_DNA"/>
</dbReference>
<dbReference type="AlphaFoldDB" id="A0A076LP79"/>
<dbReference type="Proteomes" id="UP000028681">
    <property type="component" value="Chromosome"/>
</dbReference>
<dbReference type="HOGENOM" id="CLU_3079357_0_0_6"/>